<dbReference type="STRING" id="450851.PHZ_c1432"/>
<dbReference type="GO" id="GO:0060003">
    <property type="term" value="P:copper ion export"/>
    <property type="evidence" value="ECO:0007669"/>
    <property type="project" value="TreeGrafter"/>
</dbReference>
<dbReference type="Gene3D" id="2.40.420.20">
    <property type="match status" value="1"/>
</dbReference>
<comment type="similarity">
    <text evidence="1">Belongs to the membrane fusion protein (MFP) (TC 8.A.1) family.</text>
</comment>
<dbReference type="Pfam" id="PF25893">
    <property type="entry name" value="HH_CzcB"/>
    <property type="match status" value="1"/>
</dbReference>
<dbReference type="InterPro" id="IPR058649">
    <property type="entry name" value="CzcB_C"/>
</dbReference>
<dbReference type="eggNOG" id="COG0845">
    <property type="taxonomic scope" value="Bacteria"/>
</dbReference>
<feature type="domain" description="CzcB-like alpha-helical hairpin" evidence="4">
    <location>
        <begin position="132"/>
        <end position="190"/>
    </location>
</feature>
<dbReference type="AlphaFoldDB" id="B4R9T1"/>
<protein>
    <submittedName>
        <fullName evidence="6">Secretion protein HlyD</fullName>
    </submittedName>
</protein>
<dbReference type="Proteomes" id="UP000001868">
    <property type="component" value="Chromosome"/>
</dbReference>
<evidence type="ECO:0000256" key="2">
    <source>
        <dbReference type="ARBA" id="ARBA00022448"/>
    </source>
</evidence>
<dbReference type="Gene3D" id="2.40.30.170">
    <property type="match status" value="1"/>
</dbReference>
<dbReference type="GO" id="GO:0016020">
    <property type="term" value="C:membrane"/>
    <property type="evidence" value="ECO:0007669"/>
    <property type="project" value="InterPro"/>
</dbReference>
<accession>B4R9T1</accession>
<dbReference type="EMBL" id="CP000747">
    <property type="protein sequence ID" value="ACG77845.1"/>
    <property type="molecule type" value="Genomic_DNA"/>
</dbReference>
<gene>
    <name evidence="6" type="ordered locus">PHZ_c1432</name>
</gene>
<evidence type="ECO:0000259" key="5">
    <source>
        <dbReference type="Pfam" id="PF25975"/>
    </source>
</evidence>
<dbReference type="FunFam" id="2.40.420.20:FF:000006">
    <property type="entry name" value="RND family efflux transporter MFP subunit"/>
    <property type="match status" value="1"/>
</dbReference>
<dbReference type="GO" id="GO:0015679">
    <property type="term" value="P:plasma membrane copper ion transport"/>
    <property type="evidence" value="ECO:0007669"/>
    <property type="project" value="TreeGrafter"/>
</dbReference>
<dbReference type="InterPro" id="IPR006143">
    <property type="entry name" value="RND_pump_MFP"/>
</dbReference>
<proteinExistence type="inferred from homology"/>
<dbReference type="SUPFAM" id="SSF111369">
    <property type="entry name" value="HlyD-like secretion proteins"/>
    <property type="match status" value="1"/>
</dbReference>
<dbReference type="HOGENOM" id="CLU_018816_13_0_5"/>
<dbReference type="NCBIfam" id="TIGR01730">
    <property type="entry name" value="RND_mfp"/>
    <property type="match status" value="1"/>
</dbReference>
<evidence type="ECO:0000313" key="7">
    <source>
        <dbReference type="Proteomes" id="UP000001868"/>
    </source>
</evidence>
<keyword evidence="7" id="KW-1185">Reference proteome</keyword>
<evidence type="ECO:0000259" key="4">
    <source>
        <dbReference type="Pfam" id="PF25893"/>
    </source>
</evidence>
<dbReference type="PANTHER" id="PTHR30097:SF4">
    <property type="entry name" value="SLR6042 PROTEIN"/>
    <property type="match status" value="1"/>
</dbReference>
<evidence type="ECO:0000313" key="6">
    <source>
        <dbReference type="EMBL" id="ACG77845.1"/>
    </source>
</evidence>
<reference evidence="6 7" key="1">
    <citation type="journal article" date="2008" name="BMC Genomics">
        <title>Complete genome of Phenylobacterium zucineum - a novel facultative intracellular bacterium isolated from human erythroleukemia cell line K562.</title>
        <authorList>
            <person name="Luo Y."/>
            <person name="Xu X."/>
            <person name="Ding Z."/>
            <person name="Liu Z."/>
            <person name="Zhang B."/>
            <person name="Yan Z."/>
            <person name="Sun J."/>
            <person name="Hu S."/>
            <person name="Hu X."/>
        </authorList>
    </citation>
    <scope>NUCLEOTIDE SEQUENCE [LARGE SCALE GENOMIC DNA]</scope>
    <source>
        <strain evidence="6 7">HLK1</strain>
    </source>
</reference>
<dbReference type="PANTHER" id="PTHR30097">
    <property type="entry name" value="CATION EFFLUX SYSTEM PROTEIN CUSB"/>
    <property type="match status" value="1"/>
</dbReference>
<sequence>MKTDDKRLYGAVAAAVVLAGVGGFALSTVINRPEAPAEEEHAEEGAHAEGEGSEVKLTPQQASAAGIAVVTVSSGGAGDLRLTGRVEASPSARAAVAAPVSGSVVRVLVAPGANVGAGAGLAVIRSADGAAVRAESVAAGAEAEAARAALAREERLFSAGVTARQDFEAARAAAARASAEAVAARAKLAAAGGPGASGETLIRSPIAGIVTGLQVAPGGFVSQGGAVAEVANPAQVEVVFNAPAEAAAKLRVGAPLRVIGSDGAEADAVIVGVAPLAQGATGAAVVRARPSGGRLTPGAAVSAAISTETGGYPTVPSEAVQTVEGRSIVFVAEGGGFRAQSVTPGRSGAGYTQIIAGLKGGERIAGRGAFVLKAELAKGEAEHGDH</sequence>
<dbReference type="Gene3D" id="1.10.287.470">
    <property type="entry name" value="Helix hairpin bin"/>
    <property type="match status" value="1"/>
</dbReference>
<dbReference type="Gene3D" id="2.40.50.100">
    <property type="match status" value="1"/>
</dbReference>
<feature type="compositionally biased region" description="Basic and acidic residues" evidence="3">
    <location>
        <begin position="43"/>
        <end position="54"/>
    </location>
</feature>
<dbReference type="RefSeq" id="WP_012521989.1">
    <property type="nucleotide sequence ID" value="NC_011144.1"/>
</dbReference>
<name>B4R9T1_PHEZH</name>
<organism evidence="6 7">
    <name type="scientific">Phenylobacterium zucineum (strain HLK1)</name>
    <dbReference type="NCBI Taxonomy" id="450851"/>
    <lineage>
        <taxon>Bacteria</taxon>
        <taxon>Pseudomonadati</taxon>
        <taxon>Pseudomonadota</taxon>
        <taxon>Alphaproteobacteria</taxon>
        <taxon>Caulobacterales</taxon>
        <taxon>Caulobacteraceae</taxon>
        <taxon>Phenylobacterium</taxon>
    </lineage>
</organism>
<dbReference type="GO" id="GO:0022857">
    <property type="term" value="F:transmembrane transporter activity"/>
    <property type="evidence" value="ECO:0007669"/>
    <property type="project" value="InterPro"/>
</dbReference>
<dbReference type="GO" id="GO:0030313">
    <property type="term" value="C:cell envelope"/>
    <property type="evidence" value="ECO:0007669"/>
    <property type="project" value="TreeGrafter"/>
</dbReference>
<dbReference type="Pfam" id="PF25975">
    <property type="entry name" value="CzcB_C"/>
    <property type="match status" value="1"/>
</dbReference>
<feature type="region of interest" description="Disordered" evidence="3">
    <location>
        <begin position="34"/>
        <end position="57"/>
    </location>
</feature>
<dbReference type="KEGG" id="pzu:PHZ_c1432"/>
<evidence type="ECO:0000256" key="1">
    <source>
        <dbReference type="ARBA" id="ARBA00009477"/>
    </source>
</evidence>
<keyword evidence="2" id="KW-0813">Transport</keyword>
<dbReference type="InterPro" id="IPR051909">
    <property type="entry name" value="MFP_Cation_Efflux"/>
</dbReference>
<dbReference type="InterPro" id="IPR058648">
    <property type="entry name" value="HH_CzcB-like"/>
</dbReference>
<evidence type="ECO:0000256" key="3">
    <source>
        <dbReference type="SAM" id="MobiDB-lite"/>
    </source>
</evidence>
<feature type="domain" description="CzcB-like C-terminal circularly permuted SH3-like" evidence="5">
    <location>
        <begin position="314"/>
        <end position="373"/>
    </location>
</feature>